<accession>A0ABM7J0D2</accession>
<keyword evidence="2" id="KW-1185">Reference proteome</keyword>
<reference evidence="1 2" key="1">
    <citation type="journal article" date="2019" name="Emerg. Microbes Infect.">
        <title>Comprehensive subspecies identification of 175 nontuberculous mycobacteria species based on 7547 genomic profiles.</title>
        <authorList>
            <person name="Matsumoto Y."/>
            <person name="Kinjo T."/>
            <person name="Motooka D."/>
            <person name="Nabeya D."/>
            <person name="Jung N."/>
            <person name="Uechi K."/>
            <person name="Horii T."/>
            <person name="Iida T."/>
            <person name="Fujita J."/>
            <person name="Nakamura S."/>
        </authorList>
    </citation>
    <scope>NUCLEOTIDE SEQUENCE [LARGE SCALE GENOMIC DNA]</scope>
    <source>
        <strain evidence="1 2">JCM 15653</strain>
    </source>
</reference>
<dbReference type="EMBL" id="AP022579">
    <property type="protein sequence ID" value="BBX92611.1"/>
    <property type="molecule type" value="Genomic_DNA"/>
</dbReference>
<protein>
    <submittedName>
        <fullName evidence="1">Uncharacterized protein</fullName>
    </submittedName>
</protein>
<sequence length="126" mass="14218">MGLLSSVGGLNLWIRVADTNAPLQPRLAMQDRVELHTGHQCGDQHRTIGRTPARVCCMDYSCGDAGIDLPPDTSHLWQPPPRLPKCDPCHLAWYYGTVAISRELYWNIQEMAKRQYSPDDQTSAQR</sequence>
<dbReference type="Proteomes" id="UP000466683">
    <property type="component" value="Chromosome"/>
</dbReference>
<evidence type="ECO:0000313" key="1">
    <source>
        <dbReference type="EMBL" id="BBX92611.1"/>
    </source>
</evidence>
<gene>
    <name evidence="1" type="ORF">MBOE_42600</name>
</gene>
<name>A0ABM7J0D2_9MYCO</name>
<organism evidence="1 2">
    <name type="scientific">Mycolicibacterium boenickei</name>
    <dbReference type="NCBI Taxonomy" id="146017"/>
    <lineage>
        <taxon>Bacteria</taxon>
        <taxon>Bacillati</taxon>
        <taxon>Actinomycetota</taxon>
        <taxon>Actinomycetes</taxon>
        <taxon>Mycobacteriales</taxon>
        <taxon>Mycobacteriaceae</taxon>
        <taxon>Mycolicibacterium</taxon>
    </lineage>
</organism>
<evidence type="ECO:0000313" key="2">
    <source>
        <dbReference type="Proteomes" id="UP000466683"/>
    </source>
</evidence>
<proteinExistence type="predicted"/>